<dbReference type="RefSeq" id="WP_110984321.1">
    <property type="nucleotide sequence ID" value="NZ_CAWNWM010000001.1"/>
</dbReference>
<gene>
    <name evidence="2" type="ORF">C1752_00344</name>
</gene>
<accession>A0A2W1JPQ7</accession>
<evidence type="ECO:0008006" key="4">
    <source>
        <dbReference type="Google" id="ProtNLM"/>
    </source>
</evidence>
<evidence type="ECO:0000313" key="3">
    <source>
        <dbReference type="Proteomes" id="UP000248857"/>
    </source>
</evidence>
<feature type="signal peptide" evidence="1">
    <location>
        <begin position="1"/>
        <end position="26"/>
    </location>
</feature>
<sequence>MKKLFTGAGVALLVSAAALAPKAAQAQEITPDSAPKGNNYGLVQSIDSQALQVRQADGTTQVYPLGEGVTAPENVGPGDLIVFDTNRKGVVKSLQPPVEDQVVEGTVERIEGDQVTFLPDGGTAPLSTTVAPETASRLGIAEGERVRVTQYAGIGTTRVCALPAPVVEAPPPEVAPVPFGGAAPPPVDPPAPVPIPALW</sequence>
<keyword evidence="3" id="KW-1185">Reference proteome</keyword>
<feature type="chain" id="PRO_5015850529" description="DUF5666 domain-containing protein" evidence="1">
    <location>
        <begin position="27"/>
        <end position="199"/>
    </location>
</feature>
<name>A0A2W1JPQ7_9CYAN</name>
<organism evidence="2 3">
    <name type="scientific">Acaryochloris thomasi RCC1774</name>
    <dbReference type="NCBI Taxonomy" id="1764569"/>
    <lineage>
        <taxon>Bacteria</taxon>
        <taxon>Bacillati</taxon>
        <taxon>Cyanobacteriota</taxon>
        <taxon>Cyanophyceae</taxon>
        <taxon>Acaryochloridales</taxon>
        <taxon>Acaryochloridaceae</taxon>
        <taxon>Acaryochloris</taxon>
        <taxon>Acaryochloris thomasi</taxon>
    </lineage>
</organism>
<comment type="caution">
    <text evidence="2">The sequence shown here is derived from an EMBL/GenBank/DDBJ whole genome shotgun (WGS) entry which is preliminary data.</text>
</comment>
<evidence type="ECO:0000256" key="1">
    <source>
        <dbReference type="SAM" id="SignalP"/>
    </source>
</evidence>
<dbReference type="InterPro" id="IPR009010">
    <property type="entry name" value="Asp_de-COase-like_dom_sf"/>
</dbReference>
<protein>
    <recommendedName>
        <fullName evidence="4">DUF5666 domain-containing protein</fullName>
    </recommendedName>
</protein>
<dbReference type="Proteomes" id="UP000248857">
    <property type="component" value="Unassembled WGS sequence"/>
</dbReference>
<keyword evidence="1" id="KW-0732">Signal</keyword>
<dbReference type="AlphaFoldDB" id="A0A2W1JPQ7"/>
<proteinExistence type="predicted"/>
<dbReference type="OrthoDB" id="575395at2"/>
<dbReference type="SUPFAM" id="SSF50692">
    <property type="entry name" value="ADC-like"/>
    <property type="match status" value="1"/>
</dbReference>
<reference evidence="2 3" key="1">
    <citation type="journal article" date="2018" name="Sci. Rep.">
        <title>A novel species of the marine cyanobacterium Acaryochloris with a unique pigment content and lifestyle.</title>
        <authorList>
            <person name="Partensky F."/>
            <person name="Six C."/>
            <person name="Ratin M."/>
            <person name="Garczarek L."/>
            <person name="Vaulot D."/>
            <person name="Probert I."/>
            <person name="Calteau A."/>
            <person name="Gourvil P."/>
            <person name="Marie D."/>
            <person name="Grebert T."/>
            <person name="Bouchier C."/>
            <person name="Le Panse S."/>
            <person name="Gachenot M."/>
            <person name="Rodriguez F."/>
            <person name="Garrido J.L."/>
        </authorList>
    </citation>
    <scope>NUCLEOTIDE SEQUENCE [LARGE SCALE GENOMIC DNA]</scope>
    <source>
        <strain evidence="2 3">RCC1774</strain>
    </source>
</reference>
<dbReference type="EMBL" id="PQWO01000001">
    <property type="protein sequence ID" value="PZD75320.1"/>
    <property type="molecule type" value="Genomic_DNA"/>
</dbReference>
<evidence type="ECO:0000313" key="2">
    <source>
        <dbReference type="EMBL" id="PZD75320.1"/>
    </source>
</evidence>